<sequence length="1566" mass="168645">MSNNIVKLIIELENRVKAQLKEIQAQMEQVQKAAQQAQNAMRQFDSSSMDKAKNSANQLDKELTEVTNRTNSTKTALNSINPNTINQLSNSAKLLTTSMDTSMNSAYRLNTSINTINSGNLLTASSSATRLSSSMNSSNNSTRLLSSSLKQASSSALSLSSGINSITGYTLTATSSSAAQLDMALDRARTSAHSTDAALDSIDGSGFSRTTASAELLKAILLVLIGILQQVNSLLNFHTTGLDNVTRDAREAQLALEGLRTSSQKTGTGFGGLENGAKTAGGGLGFLRTAASMTVGMIGFDLVNSMVQGARESINAAASFERFGQRLGMTEGELQQFHGAVDKMQDSFRKVDMNAVGAAALEMGVKLKLPKASMDELTKTTAVMSSAFVKEGRTQEDAILAVSDAMDGQFRRLQEIGISQDMLMKNGWDGDINNKTGLLQAMNKTLSDMGFEQSAQEIVTLDDAWAALTVTGSKLIQSILVPITPIIITVVEMITWMVEALQSAWSSMPDWAKAAVTIGVLSTALVGLGIVILGSVIPAIAASATSFVTYIAGALGVEIANMGLAASFLAVAGAILANPLTWVVVALVAIAVAIYEVGKAFGWWKDVGTMLEAIKNNIGRLWDAFINHPDVKATIKAIQDAWSDLNESLKPVVDWLKGIWDEIFPESAKGKVDGTRAVIDAIGAVFESFIFRVKLAIDILTIIWDVFNGIQSLLRGDFTGALSFFTDAWNVLLEGLSPIAEFLESTLGPAFESFFATLQGDGGNPVELINQGFLTLMETLGPVGDFLLSVFGPAWQLVINVLQIIWNTIGQVIGIFQSFLTGQISLSQALSLIWQTILQMYAQILSTIISTVVSWANQLWNNAVKAGSNFVNGIINWLKQLPDRAQTYLLALAVRIITAGAQWISNGKTSASKVVSGVMSWIKQLPQKVYQEFLNIGSRILSAGSQLVENAKQIGKKIVDGMLSAMGIHSPGIIQEKVVLEFFNMLQRVKDKGKSAYEAGKNVGKNIVNGFNTADVENALNNISTTITTPVTTNTEVETDSANVDLSNNNSGTEETGDQYNGLVEEVSLASESITASNNMIGTSFSTLTAGIALNAGSIQMRVAGVVTSFQTTRNGVTTALTSMSNSNTRAWNNIKSTTTQNLNQVRNSTIDVTNKMTNAWGVMKDNIVSAAGSIQTQSYNKFSSLHRSIASFYNQLANAHFSSGLPAGPATNSTRGLIGGRTLPGGSINFGKSTKGTIASYAAGGLGQGKGRVIDTNSKVKHPQNNKSKSWLNLLDYNLPTSVINDLARVNGCVNPNTCFAGISDTNVNKIMNTAYKWRIADPWFLGIQIPSDYHVEDFRDGKQPQLNPGNFENLLRKILTARGFQNPGTYEFYYNSKYSNQQVWDQVRCNCFDGAEMIIEIASMLGLSGHMIHGSWNGIGHVAAMVNGQIYDMTQFQKRGGIFRGGSGVSFGSASPGGSSKDVFGIITDGIYNIIDLMKTNQNAYFQNIEHNRNNTTADNLVSYTSDDVHLTIDHNLNITVEGEDIDEKSIITTLKEVITDSKLIDRIAEALIKRDNRIKRMRG</sequence>
<keyword evidence="2" id="KW-0472">Membrane</keyword>
<evidence type="ECO:0000313" key="3">
    <source>
        <dbReference type="EMBL" id="DAF52388.1"/>
    </source>
</evidence>
<keyword evidence="2" id="KW-1133">Transmembrane helix</keyword>
<keyword evidence="2" id="KW-0812">Transmembrane</keyword>
<feature type="transmembrane region" description="Helical" evidence="2">
    <location>
        <begin position="479"/>
        <end position="499"/>
    </location>
</feature>
<evidence type="ECO:0000256" key="1">
    <source>
        <dbReference type="SAM" id="Coils"/>
    </source>
</evidence>
<evidence type="ECO:0000256" key="2">
    <source>
        <dbReference type="SAM" id="Phobius"/>
    </source>
</evidence>
<feature type="transmembrane region" description="Helical" evidence="2">
    <location>
        <begin position="511"/>
        <end position="533"/>
    </location>
</feature>
<organism evidence="3">
    <name type="scientific">Siphoviridae sp. cteZR38</name>
    <dbReference type="NCBI Taxonomy" id="2827906"/>
    <lineage>
        <taxon>Viruses</taxon>
        <taxon>Duplodnaviria</taxon>
        <taxon>Heunggongvirae</taxon>
        <taxon>Uroviricota</taxon>
        <taxon>Caudoviricetes</taxon>
    </lineage>
</organism>
<protein>
    <submittedName>
        <fullName evidence="3">Uncharacterized protein</fullName>
    </submittedName>
</protein>
<accession>A0A8S5SMT7</accession>
<keyword evidence="1" id="KW-0175">Coiled coil</keyword>
<feature type="coiled-coil region" evidence="1">
    <location>
        <begin position="9"/>
        <end position="69"/>
    </location>
</feature>
<reference evidence="3" key="1">
    <citation type="journal article" date="2021" name="Proc. Natl. Acad. Sci. U.S.A.">
        <title>A Catalog of Tens of Thousands of Viruses from Human Metagenomes Reveals Hidden Associations with Chronic Diseases.</title>
        <authorList>
            <person name="Tisza M.J."/>
            <person name="Buck C.B."/>
        </authorList>
    </citation>
    <scope>NUCLEOTIDE SEQUENCE</scope>
    <source>
        <strain evidence="3">CteZR38</strain>
    </source>
</reference>
<dbReference type="EMBL" id="BK032636">
    <property type="protein sequence ID" value="DAF52388.1"/>
    <property type="molecule type" value="Genomic_DNA"/>
</dbReference>
<proteinExistence type="predicted"/>
<name>A0A8S5SMT7_9CAUD</name>
<feature type="transmembrane region" description="Helical" evidence="2">
    <location>
        <begin position="569"/>
        <end position="595"/>
    </location>
</feature>